<dbReference type="EMBL" id="CP065938">
    <property type="protein sequence ID" value="UWX05449.1"/>
    <property type="molecule type" value="Genomic_DNA"/>
</dbReference>
<organism evidence="11 12">
    <name type="scientific">Taurinivorans muris</name>
    <dbReference type="NCBI Taxonomy" id="2787751"/>
    <lineage>
        <taxon>Bacteria</taxon>
        <taxon>Pseudomonadati</taxon>
        <taxon>Thermodesulfobacteriota</taxon>
        <taxon>Desulfovibrionia</taxon>
        <taxon>Desulfovibrionales</taxon>
        <taxon>Desulfovibrionaceae</taxon>
        <taxon>Taurinivorans</taxon>
    </lineage>
</organism>
<dbReference type="Gene3D" id="1.10.10.60">
    <property type="entry name" value="Homeodomain-like"/>
    <property type="match status" value="1"/>
</dbReference>
<evidence type="ECO:0000313" key="12">
    <source>
        <dbReference type="Proteomes" id="UP001058120"/>
    </source>
</evidence>
<keyword evidence="2" id="KW-0240">DNA-directed RNA polymerase</keyword>
<dbReference type="PROSITE" id="PS00718">
    <property type="entry name" value="SIGMA54_2"/>
    <property type="match status" value="1"/>
</dbReference>
<proteinExistence type="inferred from homology"/>
<comment type="similarity">
    <text evidence="1">Belongs to the sigma-54 factor family.</text>
</comment>
<evidence type="ECO:0000256" key="6">
    <source>
        <dbReference type="ARBA" id="ARBA00023082"/>
    </source>
</evidence>
<evidence type="ECO:0000256" key="4">
    <source>
        <dbReference type="ARBA" id="ARBA00022695"/>
    </source>
</evidence>
<feature type="domain" description="RNA polymerase sigma factor 54 core-binding" evidence="10">
    <location>
        <begin position="121"/>
        <end position="306"/>
    </location>
</feature>
<evidence type="ECO:0000256" key="3">
    <source>
        <dbReference type="ARBA" id="ARBA00022679"/>
    </source>
</evidence>
<dbReference type="Proteomes" id="UP001058120">
    <property type="component" value="Chromosome"/>
</dbReference>
<name>A0ABY5XZV8_9BACT</name>
<dbReference type="InterPro" id="IPR007634">
    <property type="entry name" value="RNA_pol_sigma_54_DNA-bd"/>
</dbReference>
<evidence type="ECO:0000256" key="5">
    <source>
        <dbReference type="ARBA" id="ARBA00023015"/>
    </source>
</evidence>
<dbReference type="InterPro" id="IPR038709">
    <property type="entry name" value="RpoN_core-bd_sf"/>
</dbReference>
<dbReference type="Pfam" id="PF04963">
    <property type="entry name" value="Sigma54_CBD"/>
    <property type="match status" value="1"/>
</dbReference>
<dbReference type="InterPro" id="IPR000394">
    <property type="entry name" value="RNA_pol_sigma_54"/>
</dbReference>
<keyword evidence="5" id="KW-0805">Transcription regulation</keyword>
<gene>
    <name evidence="11" type="primary">rpoN</name>
    <name evidence="11" type="ORF">JBF11_08350</name>
</gene>
<keyword evidence="6" id="KW-0731">Sigma factor</keyword>
<keyword evidence="8" id="KW-0804">Transcription</keyword>
<evidence type="ECO:0000259" key="9">
    <source>
        <dbReference type="Pfam" id="PF04552"/>
    </source>
</evidence>
<dbReference type="Pfam" id="PF04552">
    <property type="entry name" value="Sigma54_DBD"/>
    <property type="match status" value="1"/>
</dbReference>
<dbReference type="PROSITE" id="PS50044">
    <property type="entry name" value="SIGMA54_3"/>
    <property type="match status" value="1"/>
</dbReference>
<evidence type="ECO:0000256" key="8">
    <source>
        <dbReference type="ARBA" id="ARBA00023163"/>
    </source>
</evidence>
<keyword evidence="4" id="KW-0548">Nucleotidyltransferase</keyword>
<sequence length="480" mass="54923">MALELKQQLKQTQQLLMSPQLQQAIKLLQMSRLELVEHIQQELLENPFLEEVQGSPELSDVDENFSELNENRASSEADEGYSFEEINKNGDWEDYLGELSSAPKTSSAHEYESIEDNNFIETRYAEKSSLDDHLMWQLRLSSFTEEELDICENIIGNLDSCGYLRAELSEIAEATRSSAEKVEELLYKVQRLDPVGVAARTPQECLLVQVEVLKYDRDPVLVELIKYHLTDLETHRYKPLLRKFHLDMETLKEYLDIIQSLDPMPGASFGESEPLYVSPDVYVFPSDGDFVILLNDEDIPNLRLNDFLDKGNVSAEVKDFTNKKIASASWLIKSLEQRKRTLYKVVESIVKFQRSFFEEGVDKLKPLILKDIAEDIEMHESSVSRITTNKYVSTPHGVFELKFFFNSALSSDNGDSVGSESVKALIKKMIGKEDPKNPLADEKLCELLKQEIGVDIARRTVAKYRTALNIPSSSKRKQRF</sequence>
<reference evidence="11" key="1">
    <citation type="submission" date="2020-12" db="EMBL/GenBank/DDBJ databases">
        <title>Taurinivorans muris gen. nov., sp. nov., fundamental and realized metabolic niche of a ubiquitous sulfidogenic bacterium in the murine intestine.</title>
        <authorList>
            <person name="Ye H."/>
            <person name="Hanson B.T."/>
            <person name="Loy A."/>
        </authorList>
    </citation>
    <scope>NUCLEOTIDE SEQUENCE</scope>
    <source>
        <strain evidence="11">LT0009</strain>
    </source>
</reference>
<keyword evidence="3" id="KW-0808">Transferase</keyword>
<dbReference type="PIRSF" id="PIRSF000774">
    <property type="entry name" value="RpoN"/>
    <property type="match status" value="1"/>
</dbReference>
<evidence type="ECO:0000256" key="2">
    <source>
        <dbReference type="ARBA" id="ARBA00022478"/>
    </source>
</evidence>
<evidence type="ECO:0000259" key="10">
    <source>
        <dbReference type="Pfam" id="PF04963"/>
    </source>
</evidence>
<feature type="domain" description="RNA polymerase sigma factor 54 DNA-binding" evidence="9">
    <location>
        <begin position="320"/>
        <end position="478"/>
    </location>
</feature>
<keyword evidence="7" id="KW-0238">DNA-binding</keyword>
<dbReference type="Pfam" id="PF00309">
    <property type="entry name" value="Sigma54_AID"/>
    <property type="match status" value="1"/>
</dbReference>
<dbReference type="InterPro" id="IPR007046">
    <property type="entry name" value="RNA_pol_sigma_54_core-bd"/>
</dbReference>
<dbReference type="PRINTS" id="PR00045">
    <property type="entry name" value="SIGMA54FCT"/>
</dbReference>
<keyword evidence="12" id="KW-1185">Reference proteome</keyword>
<evidence type="ECO:0000256" key="7">
    <source>
        <dbReference type="ARBA" id="ARBA00023125"/>
    </source>
</evidence>
<dbReference type="RefSeq" id="WP_334315026.1">
    <property type="nucleotide sequence ID" value="NZ_CP065938.1"/>
</dbReference>
<dbReference type="NCBIfam" id="TIGR02395">
    <property type="entry name" value="rpoN_sigma"/>
    <property type="match status" value="1"/>
</dbReference>
<dbReference type="Gene3D" id="1.10.10.1330">
    <property type="entry name" value="RNA polymerase sigma-54 factor, core-binding domain"/>
    <property type="match status" value="1"/>
</dbReference>
<evidence type="ECO:0000313" key="11">
    <source>
        <dbReference type="EMBL" id="UWX05449.1"/>
    </source>
</evidence>
<evidence type="ECO:0000256" key="1">
    <source>
        <dbReference type="ARBA" id="ARBA00008798"/>
    </source>
</evidence>
<dbReference type="PANTHER" id="PTHR32248">
    <property type="entry name" value="RNA POLYMERASE SIGMA-54 FACTOR"/>
    <property type="match status" value="1"/>
</dbReference>
<protein>
    <submittedName>
        <fullName evidence="11">RNA polymerase factor sigma-54</fullName>
    </submittedName>
</protein>
<dbReference type="PANTHER" id="PTHR32248:SF4">
    <property type="entry name" value="RNA POLYMERASE SIGMA-54 FACTOR"/>
    <property type="match status" value="1"/>
</dbReference>
<accession>A0ABY5XZV8</accession>